<comment type="caution">
    <text evidence="3">The sequence shown here is derived from an EMBL/GenBank/DDBJ whole genome shotgun (WGS) entry which is preliminary data.</text>
</comment>
<evidence type="ECO:0000259" key="2">
    <source>
        <dbReference type="Pfam" id="PF01823"/>
    </source>
</evidence>
<dbReference type="Proteomes" id="UP001215598">
    <property type="component" value="Unassembled WGS sequence"/>
</dbReference>
<feature type="region of interest" description="Disordered" evidence="1">
    <location>
        <begin position="308"/>
        <end position="338"/>
    </location>
</feature>
<dbReference type="Pfam" id="PF01823">
    <property type="entry name" value="MACPF"/>
    <property type="match status" value="1"/>
</dbReference>
<protein>
    <recommendedName>
        <fullName evidence="2">MACPF domain-containing protein</fullName>
    </recommendedName>
</protein>
<reference evidence="3" key="1">
    <citation type="submission" date="2023-03" db="EMBL/GenBank/DDBJ databases">
        <title>Massive genome expansion in bonnet fungi (Mycena s.s.) driven by repeated elements and novel gene families across ecological guilds.</title>
        <authorList>
            <consortium name="Lawrence Berkeley National Laboratory"/>
            <person name="Harder C.B."/>
            <person name="Miyauchi S."/>
            <person name="Viragh M."/>
            <person name="Kuo A."/>
            <person name="Thoen E."/>
            <person name="Andreopoulos B."/>
            <person name="Lu D."/>
            <person name="Skrede I."/>
            <person name="Drula E."/>
            <person name="Henrissat B."/>
            <person name="Morin E."/>
            <person name="Kohler A."/>
            <person name="Barry K."/>
            <person name="LaButti K."/>
            <person name="Morin E."/>
            <person name="Salamov A."/>
            <person name="Lipzen A."/>
            <person name="Mereny Z."/>
            <person name="Hegedus B."/>
            <person name="Baldrian P."/>
            <person name="Stursova M."/>
            <person name="Weitz H."/>
            <person name="Taylor A."/>
            <person name="Grigoriev I.V."/>
            <person name="Nagy L.G."/>
            <person name="Martin F."/>
            <person name="Kauserud H."/>
        </authorList>
    </citation>
    <scope>NUCLEOTIDE SEQUENCE</scope>
    <source>
        <strain evidence="3">CBHHK182m</strain>
    </source>
</reference>
<evidence type="ECO:0000313" key="3">
    <source>
        <dbReference type="EMBL" id="KAJ7753186.1"/>
    </source>
</evidence>
<proteinExistence type="predicted"/>
<gene>
    <name evidence="3" type="ORF">B0H16DRAFT_1544757</name>
</gene>
<dbReference type="InterPro" id="IPR020864">
    <property type="entry name" value="MACPF"/>
</dbReference>
<dbReference type="EMBL" id="JARKIB010000056">
    <property type="protein sequence ID" value="KAJ7753186.1"/>
    <property type="molecule type" value="Genomic_DNA"/>
</dbReference>
<keyword evidence="4" id="KW-1185">Reference proteome</keyword>
<feature type="domain" description="MACPF" evidence="2">
    <location>
        <begin position="568"/>
        <end position="629"/>
    </location>
</feature>
<sequence length="787" mass="87386">MQPLPLHTVDGTFSESQIYCNQLLPLRRGFPLYIPGPSEMLPAESQTSGVQIGDVGTVTPEGLFRCFFNIYLPADHPVNLDNVPDDFHPLEKYNERDLLTIHRAPGNHVSTSSVHKIIHDGQLNQFPGGDFVFSCRPPQGAVLALPHGAEFKRLEDIETVRKYAQKYAKTWYAHLKHTKRRVVENGSLYLITGCEKVMSWGMATYHSTRYTDEFEASFRPTQTNANPQYQWMGSGRFPAQHQHYNRPAVTNDTSNQTVFIHGLSISLGAGIWNRLFGSVKITTIEEYLLGRATRIKSNLQPTLLSSSLLGSSSRGISPRAKHLAQRTQNANSAEPPRPINIFHPGRLINAFLIYMMPGAEVVTTHDDDWADSLAQDPSNGPRIETVSDFLEYITQEFNITERDGGHAPCMVFLARKQRNEQNVYHAAELRNRQAAADVHNEEPVPTEVQGPVAAELPTEGADHMKPVTPSLLPPSERISELANRYFGITYDPVRNVFGRTNVLAVNISNIQINRIPVNYDAPLDLLPASQLNDNSPDHVARSGLLNHYSTSSAFQSASLPSSKTYVRACVTYDLTSNSTPMVSEEMKAIIQQLPIWSSASQEEYNEFFETHGTYVVTRVALGGLLRVVLRRTDSGSFEEPHGLQAVEIFQDGGGALAGAVTQELGAHFRGQGVPGSYRSTLIRWIDALETDPVFCPDQEPTHIEPLHALDGVGEKRADLERALGVYLSRMNPPETTRTQPAVVSTEQTRDLGSGQKSFQVMRAALTNFAQKKLRRRNAFATGGQEVP</sequence>
<dbReference type="AlphaFoldDB" id="A0AAD7IYG2"/>
<evidence type="ECO:0000256" key="1">
    <source>
        <dbReference type="SAM" id="MobiDB-lite"/>
    </source>
</evidence>
<organism evidence="3 4">
    <name type="scientific">Mycena metata</name>
    <dbReference type="NCBI Taxonomy" id="1033252"/>
    <lineage>
        <taxon>Eukaryota</taxon>
        <taxon>Fungi</taxon>
        <taxon>Dikarya</taxon>
        <taxon>Basidiomycota</taxon>
        <taxon>Agaricomycotina</taxon>
        <taxon>Agaricomycetes</taxon>
        <taxon>Agaricomycetidae</taxon>
        <taxon>Agaricales</taxon>
        <taxon>Marasmiineae</taxon>
        <taxon>Mycenaceae</taxon>
        <taxon>Mycena</taxon>
    </lineage>
</organism>
<accession>A0AAD7IYG2</accession>
<name>A0AAD7IYG2_9AGAR</name>
<evidence type="ECO:0000313" key="4">
    <source>
        <dbReference type="Proteomes" id="UP001215598"/>
    </source>
</evidence>